<comment type="caution">
    <text evidence="2">The sequence shown here is derived from an EMBL/GenBank/DDBJ whole genome shotgun (WGS) entry which is preliminary data.</text>
</comment>
<evidence type="ECO:0000256" key="1">
    <source>
        <dbReference type="SAM" id="MobiDB-lite"/>
    </source>
</evidence>
<dbReference type="AlphaFoldDB" id="A0A917PR25"/>
<organism evidence="2 3">
    <name type="scientific">Agromyces bauzanensis</name>
    <dbReference type="NCBI Taxonomy" id="1308924"/>
    <lineage>
        <taxon>Bacteria</taxon>
        <taxon>Bacillati</taxon>
        <taxon>Actinomycetota</taxon>
        <taxon>Actinomycetes</taxon>
        <taxon>Micrococcales</taxon>
        <taxon>Microbacteriaceae</taxon>
        <taxon>Agromyces</taxon>
    </lineage>
</organism>
<accession>A0A917PR25</accession>
<evidence type="ECO:0000313" key="3">
    <source>
        <dbReference type="Proteomes" id="UP000636956"/>
    </source>
</evidence>
<protein>
    <submittedName>
        <fullName evidence="2">Uncharacterized protein</fullName>
    </submittedName>
</protein>
<dbReference type="EMBL" id="BMMD01000017">
    <property type="protein sequence ID" value="GGJ87830.1"/>
    <property type="molecule type" value="Genomic_DNA"/>
</dbReference>
<dbReference type="Proteomes" id="UP000636956">
    <property type="component" value="Unassembled WGS sequence"/>
</dbReference>
<keyword evidence="3" id="KW-1185">Reference proteome</keyword>
<gene>
    <name evidence="2" type="ORF">GCM10011372_27960</name>
</gene>
<reference evidence="2" key="1">
    <citation type="journal article" date="2014" name="Int. J. Syst. Evol. Microbiol.">
        <title>Complete genome sequence of Corynebacterium casei LMG S-19264T (=DSM 44701T), isolated from a smear-ripened cheese.</title>
        <authorList>
            <consortium name="US DOE Joint Genome Institute (JGI-PGF)"/>
            <person name="Walter F."/>
            <person name="Albersmeier A."/>
            <person name="Kalinowski J."/>
            <person name="Ruckert C."/>
        </authorList>
    </citation>
    <scope>NUCLEOTIDE SEQUENCE</scope>
    <source>
        <strain evidence="2">CGMCC 1.8984</strain>
    </source>
</reference>
<proteinExistence type="predicted"/>
<feature type="region of interest" description="Disordered" evidence="1">
    <location>
        <begin position="50"/>
        <end position="97"/>
    </location>
</feature>
<sequence length="97" mass="9756">MRCAATAIHTAAPADGAPEFNASVIDTVIGSFAGTGKQFVLTSGAWIHGAGTDIRDDDAPDPPGSSPGGWRRRTACSHPSSSPPCWCRASSTGTAGA</sequence>
<evidence type="ECO:0000313" key="2">
    <source>
        <dbReference type="EMBL" id="GGJ87830.1"/>
    </source>
</evidence>
<name>A0A917PR25_9MICO</name>
<reference evidence="2" key="2">
    <citation type="submission" date="2020-09" db="EMBL/GenBank/DDBJ databases">
        <authorList>
            <person name="Sun Q."/>
            <person name="Zhou Y."/>
        </authorList>
    </citation>
    <scope>NUCLEOTIDE SEQUENCE</scope>
    <source>
        <strain evidence="2">CGMCC 1.8984</strain>
    </source>
</reference>